<feature type="domain" description="Amidohydrolase-related" evidence="3">
    <location>
        <begin position="70"/>
        <end position="439"/>
    </location>
</feature>
<dbReference type="InterPro" id="IPR006680">
    <property type="entry name" value="Amidohydro-rel"/>
</dbReference>
<evidence type="ECO:0000259" key="3">
    <source>
        <dbReference type="Pfam" id="PF01979"/>
    </source>
</evidence>
<keyword evidence="1" id="KW-0378">Hydrolase</keyword>
<dbReference type="InterPro" id="IPR032466">
    <property type="entry name" value="Metal_Hydrolase"/>
</dbReference>
<evidence type="ECO:0000256" key="1">
    <source>
        <dbReference type="ARBA" id="ARBA00022801"/>
    </source>
</evidence>
<evidence type="ECO:0000313" key="5">
    <source>
        <dbReference type="Proteomes" id="UP000027986"/>
    </source>
</evidence>
<dbReference type="PANTHER" id="PTHR43794:SF11">
    <property type="entry name" value="AMIDOHYDROLASE-RELATED DOMAIN-CONTAINING PROTEIN"/>
    <property type="match status" value="1"/>
</dbReference>
<dbReference type="HOGENOM" id="CLU_012358_3_1_11"/>
<dbReference type="Proteomes" id="UP000027986">
    <property type="component" value="Chromosome"/>
</dbReference>
<dbReference type="eggNOG" id="COG0402">
    <property type="taxonomic scope" value="Bacteria"/>
</dbReference>
<dbReference type="PANTHER" id="PTHR43794">
    <property type="entry name" value="AMINOHYDROLASE SSNA-RELATED"/>
    <property type="match status" value="1"/>
</dbReference>
<dbReference type="NCBIfam" id="NF006681">
    <property type="entry name" value="PRK09229.1-2"/>
    <property type="match status" value="1"/>
</dbReference>
<protein>
    <submittedName>
        <fullName evidence="4">N-formimino-L-glutamate deiminase</fullName>
    </submittedName>
</protein>
<dbReference type="Gene3D" id="3.20.20.140">
    <property type="entry name" value="Metal-dependent hydrolases"/>
    <property type="match status" value="1"/>
</dbReference>
<dbReference type="AlphaFoldDB" id="A0A075JH95"/>
<dbReference type="NCBIfam" id="TIGR02022">
    <property type="entry name" value="hutF"/>
    <property type="match status" value="1"/>
</dbReference>
<dbReference type="EMBL" id="CP008889">
    <property type="protein sequence ID" value="AIF40647.1"/>
    <property type="molecule type" value="Genomic_DNA"/>
</dbReference>
<dbReference type="GO" id="GO:0016810">
    <property type="term" value="F:hydrolase activity, acting on carbon-nitrogen (but not peptide) bonds"/>
    <property type="evidence" value="ECO:0007669"/>
    <property type="project" value="InterPro"/>
</dbReference>
<dbReference type="GeneID" id="41840820"/>
<sequence>MTIYHVPFAHLPDGLARDVRLVEEDGRWVEVTANASPRDGLSGGSTGGAPSGVSSDDASSDDVIRLDGVALPGFANCHSHAFHRALRGRTHDDGGTFWTWRERMYRVAAQLDPSTYLALARAVYAEMALAGVTAVGEFHYVHHRPDGTPYDDPNAMGSALRQAAREAGIRLTLLDTCYLHGGLDTDGHAAVSAEQQRFSDGSVDAWARRHAQLREDALSDENTVVGAAIHSVRAVARDELADVVAATPGEILHAHVSEQPAENAAALAHYQRTPVGLLHEAGALSERFSAVHATHLSDDDVSTLARAGATACFCPTTERDLADGIGPAVALHDAGARLSLGSDQHAVVDMFEEARGLEMHERLTSNERGRLSPRGLLAAATRHAGIGWPDAGEIVVGARADLVVVNAESLRTAGCSPDQILLAAIAQDVTDVIVDGRVVVRGGRHRLEETLAPGGIGRLLHDAIDPFWRQT</sequence>
<feature type="compositionally biased region" description="Gly residues" evidence="2">
    <location>
        <begin position="41"/>
        <end position="50"/>
    </location>
</feature>
<dbReference type="KEGG" id="dni:HX89_06510"/>
<dbReference type="InterPro" id="IPR010252">
    <property type="entry name" value="HutF"/>
</dbReference>
<keyword evidence="5" id="KW-1185">Reference proteome</keyword>
<proteinExistence type="predicted"/>
<dbReference type="Gene3D" id="2.30.40.10">
    <property type="entry name" value="Urease, subunit C, domain 1"/>
    <property type="match status" value="1"/>
</dbReference>
<evidence type="ECO:0000313" key="4">
    <source>
        <dbReference type="EMBL" id="AIF40647.1"/>
    </source>
</evidence>
<dbReference type="SUPFAM" id="SSF51556">
    <property type="entry name" value="Metallo-dependent hydrolases"/>
    <property type="match status" value="1"/>
</dbReference>
<dbReference type="SUPFAM" id="SSF51338">
    <property type="entry name" value="Composite domain of metallo-dependent hydrolases"/>
    <property type="match status" value="1"/>
</dbReference>
<dbReference type="Pfam" id="PF01979">
    <property type="entry name" value="Amidohydro_1"/>
    <property type="match status" value="1"/>
</dbReference>
<name>A0A075JH95_9MICO</name>
<reference evidence="4 5" key="1">
    <citation type="submission" date="2014-07" db="EMBL/GenBank/DDBJ databases">
        <title>Genome Sequencing of Dermacoccus nishinomiyaensis.</title>
        <authorList>
            <person name="Hong K.W."/>
            <person name="Chan K.G."/>
        </authorList>
    </citation>
    <scope>NUCLEOTIDE SEQUENCE [LARGE SCALE GENOMIC DNA]</scope>
    <source>
        <strain evidence="4 5">M25</strain>
    </source>
</reference>
<evidence type="ECO:0000256" key="2">
    <source>
        <dbReference type="SAM" id="MobiDB-lite"/>
    </source>
</evidence>
<feature type="region of interest" description="Disordered" evidence="2">
    <location>
        <begin position="33"/>
        <end position="60"/>
    </location>
</feature>
<gene>
    <name evidence="4" type="ORF">HX89_06510</name>
</gene>
<dbReference type="RefSeq" id="WP_038567884.1">
    <property type="nucleotide sequence ID" value="NZ_CP008889.1"/>
</dbReference>
<accession>A0A075JH95</accession>
<dbReference type="InterPro" id="IPR050287">
    <property type="entry name" value="MTA/SAH_deaminase"/>
</dbReference>
<dbReference type="InterPro" id="IPR011059">
    <property type="entry name" value="Metal-dep_hydrolase_composite"/>
</dbReference>
<organism evidence="4 5">
    <name type="scientific">Dermacoccus nishinomiyaensis</name>
    <dbReference type="NCBI Taxonomy" id="1274"/>
    <lineage>
        <taxon>Bacteria</taxon>
        <taxon>Bacillati</taxon>
        <taxon>Actinomycetota</taxon>
        <taxon>Actinomycetes</taxon>
        <taxon>Micrococcales</taxon>
        <taxon>Dermacoccaceae</taxon>
        <taxon>Dermacoccus</taxon>
    </lineage>
</organism>
<dbReference type="OrthoDB" id="3204583at2"/>